<protein>
    <recommendedName>
        <fullName evidence="2">Caspase family protein</fullName>
    </recommendedName>
</protein>
<gene>
    <name evidence="1" type="ORF">ENM46_01440</name>
</gene>
<evidence type="ECO:0000313" key="1">
    <source>
        <dbReference type="EMBL" id="HHR33593.1"/>
    </source>
</evidence>
<name>A0A7C5Y9S0_9BACT</name>
<organism evidence="1">
    <name type="scientific">Fervidobacterium nodosum</name>
    <dbReference type="NCBI Taxonomy" id="2424"/>
    <lineage>
        <taxon>Bacteria</taxon>
        <taxon>Thermotogati</taxon>
        <taxon>Thermotogota</taxon>
        <taxon>Thermotogae</taxon>
        <taxon>Thermotogales</taxon>
        <taxon>Fervidobacteriaceae</taxon>
        <taxon>Fervidobacterium</taxon>
    </lineage>
</organism>
<dbReference type="Gene3D" id="3.40.50.1460">
    <property type="match status" value="1"/>
</dbReference>
<evidence type="ECO:0008006" key="2">
    <source>
        <dbReference type="Google" id="ProtNLM"/>
    </source>
</evidence>
<sequence length="252" mass="28777">MHVAFLLITLTVRIFSAVKVCLISVASFEDSNFYQIPKALKDANQFINLLSKVESINQDDILYLENPKLPKLSSTLTKLFSEAQQNDTIFLYFFGHGFAEGGNIYLPMSDSKSDSLKNTSYNFSSDLKRLLEIKKAKEIFVILNTSYSDDILKNSKIPREKVDIDSIRNIISKKKVAILLTSEMLNQSYLLSEGNSQISELLLKAFIESGKQEWITIQDVYEYVRDRLGEEQKKRLVLIGESAIELIKNQKQ</sequence>
<proteinExistence type="predicted"/>
<comment type="caution">
    <text evidence="1">The sequence shown here is derived from an EMBL/GenBank/DDBJ whole genome shotgun (WGS) entry which is preliminary data.</text>
</comment>
<reference evidence="1" key="1">
    <citation type="journal article" date="2020" name="mSystems">
        <title>Genome- and Community-Level Interaction Insights into Carbon Utilization and Element Cycling Functions of Hydrothermarchaeota in Hydrothermal Sediment.</title>
        <authorList>
            <person name="Zhou Z."/>
            <person name="Liu Y."/>
            <person name="Xu W."/>
            <person name="Pan J."/>
            <person name="Luo Z.H."/>
            <person name="Li M."/>
        </authorList>
    </citation>
    <scope>NUCLEOTIDE SEQUENCE [LARGE SCALE GENOMIC DNA]</scope>
    <source>
        <strain evidence="1">SpSt-1088</strain>
    </source>
</reference>
<dbReference type="AlphaFoldDB" id="A0A7C5Y9S0"/>
<accession>A0A7C5Y9S0</accession>
<dbReference type="EMBL" id="DRXW01000093">
    <property type="protein sequence ID" value="HHR33593.1"/>
    <property type="molecule type" value="Genomic_DNA"/>
</dbReference>